<protein>
    <recommendedName>
        <fullName evidence="1">Phage terminase large subunit C-terminal domain-containing protein</fullName>
    </recommendedName>
</protein>
<dbReference type="Gene3D" id="3.30.420.280">
    <property type="match status" value="1"/>
</dbReference>
<feature type="domain" description="Phage terminase large subunit C-terminal" evidence="1">
    <location>
        <begin position="30"/>
        <end position="73"/>
    </location>
</feature>
<gene>
    <name evidence="2" type="ORF">S03H2_37237</name>
</gene>
<dbReference type="EMBL" id="BARU01022900">
    <property type="protein sequence ID" value="GAH47974.1"/>
    <property type="molecule type" value="Genomic_DNA"/>
</dbReference>
<comment type="caution">
    <text evidence="2">The sequence shown here is derived from an EMBL/GenBank/DDBJ whole genome shotgun (WGS) entry which is preliminary data.</text>
</comment>
<accession>X1H2B3</accession>
<feature type="non-terminal residue" evidence="2">
    <location>
        <position position="1"/>
    </location>
</feature>
<evidence type="ECO:0000313" key="2">
    <source>
        <dbReference type="EMBL" id="GAH47974.1"/>
    </source>
</evidence>
<dbReference type="AlphaFoldDB" id="X1H2B3"/>
<sequence>GDNDVHAGIQDVATLMHKNPMTGKARWFVERNCENTIREHRTYVWAEKTDGTKKEEPTKDNDHTCDAGRYAIRTYLHRLKVDLDQEQPERSFI</sequence>
<organism evidence="2">
    <name type="scientific">marine sediment metagenome</name>
    <dbReference type="NCBI Taxonomy" id="412755"/>
    <lineage>
        <taxon>unclassified sequences</taxon>
        <taxon>metagenomes</taxon>
        <taxon>ecological metagenomes</taxon>
    </lineage>
</organism>
<proteinExistence type="predicted"/>
<dbReference type="Pfam" id="PF17288">
    <property type="entry name" value="Terminase_3C"/>
    <property type="match status" value="1"/>
</dbReference>
<name>X1H2B3_9ZZZZ</name>
<dbReference type="InterPro" id="IPR035413">
    <property type="entry name" value="Terminase_L_C"/>
</dbReference>
<reference evidence="2" key="1">
    <citation type="journal article" date="2014" name="Front. Microbiol.">
        <title>High frequency of phylogenetically diverse reductive dehalogenase-homologous genes in deep subseafloor sedimentary metagenomes.</title>
        <authorList>
            <person name="Kawai M."/>
            <person name="Futagami T."/>
            <person name="Toyoda A."/>
            <person name="Takaki Y."/>
            <person name="Nishi S."/>
            <person name="Hori S."/>
            <person name="Arai W."/>
            <person name="Tsubouchi T."/>
            <person name="Morono Y."/>
            <person name="Uchiyama I."/>
            <person name="Ito T."/>
            <person name="Fujiyama A."/>
            <person name="Inagaki F."/>
            <person name="Takami H."/>
        </authorList>
    </citation>
    <scope>NUCLEOTIDE SEQUENCE</scope>
    <source>
        <strain evidence="2">Expedition CK06-06</strain>
    </source>
</reference>
<evidence type="ECO:0000259" key="1">
    <source>
        <dbReference type="Pfam" id="PF17288"/>
    </source>
</evidence>